<comment type="caution">
    <text evidence="7">The sequence shown here is derived from an EMBL/GenBank/DDBJ whole genome shotgun (WGS) entry which is preliminary data.</text>
</comment>
<dbReference type="Pfam" id="PF00672">
    <property type="entry name" value="HAMP"/>
    <property type="match status" value="1"/>
</dbReference>
<dbReference type="Gene3D" id="6.10.340.10">
    <property type="match status" value="1"/>
</dbReference>
<dbReference type="Pfam" id="PF00015">
    <property type="entry name" value="MCPsignal"/>
    <property type="match status" value="1"/>
</dbReference>
<dbReference type="Proteomes" id="UP000190080">
    <property type="component" value="Unassembled WGS sequence"/>
</dbReference>
<evidence type="ECO:0000256" key="3">
    <source>
        <dbReference type="PROSITE-ProRule" id="PRU00284"/>
    </source>
</evidence>
<sequence length="426" mass="45959">MKISLKTKIVLQILVAFFIPCIMFGIYTYVSTSNVMSPKLFKSLRVTIIIVMIAVLAAYLCIAYILVNKRIINPIKQLEKSMTEAGKGNFTVRANINTGDEIGMLGKYFDDMIESQDHIIKNIRNSSESLTAASEEISASSEEISSSTEEIAINIQEVAQSCEEQNSLIVQTSEVLVQLSSLVQIAQSKANTAAESSNSAMEAATNGRTHVAKTLEAIENINKTSSEAEKVMHILDELSNKISGIITTINAIAEQTNLLALNAAIEAARAGEHGKGFNVVAEEIRKLSEETGSGAGEISELINQMTALTKKAVESMDSNKQAVENGVEVASNTDKSFVNIISAAEKIVNDVKEIVEVTRDEVASSEQIVKLIDSVATITEKNSASSEEVAAATEQQSSVMQNIAANAEHTSDTAVKMNNLIEKYNV</sequence>
<dbReference type="PANTHER" id="PTHR32089:SF112">
    <property type="entry name" value="LYSOZYME-LIKE PROTEIN-RELATED"/>
    <property type="match status" value="1"/>
</dbReference>
<dbReference type="PANTHER" id="PTHR32089">
    <property type="entry name" value="METHYL-ACCEPTING CHEMOTAXIS PROTEIN MCPB"/>
    <property type="match status" value="1"/>
</dbReference>
<dbReference type="AlphaFoldDB" id="A0A1V4IL49"/>
<proteinExistence type="inferred from homology"/>
<dbReference type="PROSITE" id="PS50885">
    <property type="entry name" value="HAMP"/>
    <property type="match status" value="1"/>
</dbReference>
<dbReference type="GO" id="GO:0007165">
    <property type="term" value="P:signal transduction"/>
    <property type="evidence" value="ECO:0007669"/>
    <property type="project" value="UniProtKB-KW"/>
</dbReference>
<evidence type="ECO:0000259" key="5">
    <source>
        <dbReference type="PROSITE" id="PS50111"/>
    </source>
</evidence>
<feature type="domain" description="Methyl-accepting transducer" evidence="5">
    <location>
        <begin position="140"/>
        <end position="376"/>
    </location>
</feature>
<dbReference type="RefSeq" id="WP_169911620.1">
    <property type="nucleotide sequence ID" value="NZ_MZGV01000028.1"/>
</dbReference>
<keyword evidence="4" id="KW-0472">Membrane</keyword>
<accession>A0A1V4IL49</accession>
<dbReference type="Gene3D" id="1.10.287.950">
    <property type="entry name" value="Methyl-accepting chemotaxis protein"/>
    <property type="match status" value="1"/>
</dbReference>
<keyword evidence="4" id="KW-0812">Transmembrane</keyword>
<dbReference type="SMART" id="SM00283">
    <property type="entry name" value="MA"/>
    <property type="match status" value="1"/>
</dbReference>
<evidence type="ECO:0000259" key="6">
    <source>
        <dbReference type="PROSITE" id="PS50885"/>
    </source>
</evidence>
<organism evidence="7 8">
    <name type="scientific">Clostridium oryzae</name>
    <dbReference type="NCBI Taxonomy" id="1450648"/>
    <lineage>
        <taxon>Bacteria</taxon>
        <taxon>Bacillati</taxon>
        <taxon>Bacillota</taxon>
        <taxon>Clostridia</taxon>
        <taxon>Eubacteriales</taxon>
        <taxon>Clostridiaceae</taxon>
        <taxon>Clostridium</taxon>
    </lineage>
</organism>
<feature type="transmembrane region" description="Helical" evidence="4">
    <location>
        <begin position="9"/>
        <end position="30"/>
    </location>
</feature>
<dbReference type="GO" id="GO:0016020">
    <property type="term" value="C:membrane"/>
    <property type="evidence" value="ECO:0007669"/>
    <property type="project" value="InterPro"/>
</dbReference>
<dbReference type="CDD" id="cd06225">
    <property type="entry name" value="HAMP"/>
    <property type="match status" value="1"/>
</dbReference>
<keyword evidence="1 3" id="KW-0807">Transducer</keyword>
<dbReference type="SUPFAM" id="SSF58104">
    <property type="entry name" value="Methyl-accepting chemotaxis protein (MCP) signaling domain"/>
    <property type="match status" value="1"/>
</dbReference>
<evidence type="ECO:0000256" key="2">
    <source>
        <dbReference type="ARBA" id="ARBA00029447"/>
    </source>
</evidence>
<evidence type="ECO:0000256" key="4">
    <source>
        <dbReference type="SAM" id="Phobius"/>
    </source>
</evidence>
<name>A0A1V4IL49_9CLOT</name>
<keyword evidence="8" id="KW-1185">Reference proteome</keyword>
<comment type="similarity">
    <text evidence="2">Belongs to the methyl-accepting chemotaxis (MCP) protein family.</text>
</comment>
<dbReference type="EMBL" id="MZGV01000028">
    <property type="protein sequence ID" value="OPJ60768.1"/>
    <property type="molecule type" value="Genomic_DNA"/>
</dbReference>
<dbReference type="InterPro" id="IPR004089">
    <property type="entry name" value="MCPsignal_dom"/>
</dbReference>
<gene>
    <name evidence="7" type="primary">mcpA_2</name>
    <name evidence="7" type="ORF">CLORY_26360</name>
</gene>
<dbReference type="PROSITE" id="PS50111">
    <property type="entry name" value="CHEMOTAXIS_TRANSDUC_2"/>
    <property type="match status" value="1"/>
</dbReference>
<feature type="domain" description="HAMP" evidence="6">
    <location>
        <begin position="69"/>
        <end position="121"/>
    </location>
</feature>
<reference evidence="7 8" key="1">
    <citation type="submission" date="2017-03" db="EMBL/GenBank/DDBJ databases">
        <title>Genome sequence of Clostridium oryzae DSM 28571.</title>
        <authorList>
            <person name="Poehlein A."/>
            <person name="Daniel R."/>
        </authorList>
    </citation>
    <scope>NUCLEOTIDE SEQUENCE [LARGE SCALE GENOMIC DNA]</scope>
    <source>
        <strain evidence="7 8">DSM 28571</strain>
    </source>
</reference>
<dbReference type="InterPro" id="IPR003660">
    <property type="entry name" value="HAMP_dom"/>
</dbReference>
<keyword evidence="4" id="KW-1133">Transmembrane helix</keyword>
<protein>
    <submittedName>
        <fullName evidence="7">Methyl-accepting chemotaxis protein McpA</fullName>
    </submittedName>
</protein>
<evidence type="ECO:0000313" key="8">
    <source>
        <dbReference type="Proteomes" id="UP000190080"/>
    </source>
</evidence>
<evidence type="ECO:0000313" key="7">
    <source>
        <dbReference type="EMBL" id="OPJ60768.1"/>
    </source>
</evidence>
<evidence type="ECO:0000256" key="1">
    <source>
        <dbReference type="ARBA" id="ARBA00023224"/>
    </source>
</evidence>
<feature type="transmembrane region" description="Helical" evidence="4">
    <location>
        <begin position="46"/>
        <end position="67"/>
    </location>
</feature>
<dbReference type="SMART" id="SM00304">
    <property type="entry name" value="HAMP"/>
    <property type="match status" value="1"/>
</dbReference>
<dbReference type="STRING" id="1450648.CLORY_26360"/>
<dbReference type="CDD" id="cd11386">
    <property type="entry name" value="MCP_signal"/>
    <property type="match status" value="1"/>
</dbReference>